<dbReference type="PIRSF" id="PIRSF001235">
    <property type="entry name" value="Amidase_carbamoylase"/>
    <property type="match status" value="1"/>
</dbReference>
<dbReference type="Gene3D" id="3.40.630.10">
    <property type="entry name" value="Zn peptidases"/>
    <property type="match status" value="1"/>
</dbReference>
<evidence type="ECO:0000313" key="10">
    <source>
        <dbReference type="EMBL" id="GAM64344.1"/>
    </source>
</evidence>
<evidence type="ECO:0000256" key="3">
    <source>
        <dbReference type="ARBA" id="ARBA00011738"/>
    </source>
</evidence>
<evidence type="ECO:0000313" key="11">
    <source>
        <dbReference type="Proteomes" id="UP000031670"/>
    </source>
</evidence>
<comment type="cofactor">
    <cofactor evidence="7">
        <name>Zn(2+)</name>
        <dbReference type="ChEBI" id="CHEBI:29105"/>
    </cofactor>
    <text evidence="7">Binds 2 Zn(2+) ions per subunit.</text>
</comment>
<feature type="binding site" evidence="7">
    <location>
        <position position="91"/>
    </location>
    <ligand>
        <name>Zn(2+)</name>
        <dbReference type="ChEBI" id="CHEBI:29105"/>
        <label>1</label>
    </ligand>
</feature>
<dbReference type="SUPFAM" id="SSF55031">
    <property type="entry name" value="Bacterial exopeptidase dimerisation domain"/>
    <property type="match status" value="1"/>
</dbReference>
<keyword evidence="6" id="KW-0464">Manganese</keyword>
<reference evidence="10 11" key="1">
    <citation type="submission" date="2015-01" db="EMBL/GenBank/DDBJ databases">
        <title>Vibrio sp. C5 JCM 19232 whole genome shotgun sequence.</title>
        <authorList>
            <person name="Sawabe T."/>
            <person name="Meirelles P."/>
            <person name="Feng G."/>
            <person name="Sayaka M."/>
            <person name="Hattori M."/>
            <person name="Ohkuma M."/>
        </authorList>
    </citation>
    <scope>NUCLEOTIDE SEQUENCE [LARGE SCALE GENOMIC DNA]</scope>
    <source>
        <strain evidence="10 11">JCM19232</strain>
    </source>
</reference>
<dbReference type="Pfam" id="PF01546">
    <property type="entry name" value="Peptidase_M20"/>
    <property type="match status" value="1"/>
</dbReference>
<reference evidence="10 11" key="2">
    <citation type="submission" date="2015-01" db="EMBL/GenBank/DDBJ databases">
        <authorList>
            <consortium name="NBRP consortium"/>
            <person name="Sawabe T."/>
            <person name="Meirelles P."/>
            <person name="Feng G."/>
            <person name="Sayaka M."/>
            <person name="Hattori M."/>
            <person name="Ohkuma M."/>
        </authorList>
    </citation>
    <scope>NUCLEOTIDE SEQUENCE [LARGE SCALE GENOMIC DNA]</scope>
    <source>
        <strain evidence="10 11">JCM19232</strain>
    </source>
</reference>
<gene>
    <name evidence="10" type="ORF">JCM19232_1014</name>
</gene>
<feature type="binding site" evidence="7">
    <location>
        <position position="91"/>
    </location>
    <ligand>
        <name>Zn(2+)</name>
        <dbReference type="ChEBI" id="CHEBI:29105"/>
        <label>2</label>
    </ligand>
</feature>
<keyword evidence="5 10" id="KW-0378">Hydrolase</keyword>
<evidence type="ECO:0000256" key="1">
    <source>
        <dbReference type="ARBA" id="ARBA00001936"/>
    </source>
</evidence>
<dbReference type="NCBIfam" id="NF006775">
    <property type="entry name" value="PRK09290.2-5"/>
    <property type="match status" value="1"/>
</dbReference>
<feature type="binding site" evidence="7">
    <location>
        <position position="80"/>
    </location>
    <ligand>
        <name>Zn(2+)</name>
        <dbReference type="ChEBI" id="CHEBI:29105"/>
        <label>1</label>
    </ligand>
</feature>
<dbReference type="GO" id="GO:0046872">
    <property type="term" value="F:metal ion binding"/>
    <property type="evidence" value="ECO:0007669"/>
    <property type="project" value="UniProtKB-KW"/>
</dbReference>
<sequence length="410" mass="44341">MTRTDSNIIMQRADELAQFTSTPGALTRTYLSKQHKQAHQALSEWMDQAGLDTWQDSVGNQWGRKVSANPTQPTLIIGSHSDTVVNAGKYDGNLGILLAISVLQYLKDIELPFHVDIVAFADEEGTRFDTTLIGSSATAGVFQPDWLEVQDKQGTSMAEAMLEFGLDPKKVGLDARKPSEVQAYLEVHIEQGPVLEAEDRAVGVVTGIAGAKRYQFAVKGMAGHAGTVPLEMRADALCGMAQMTLAIETFAKQNGLVATVGKCELPSGSVNVIPGEVRFTLDIRSLDQAKLDKSCEALLAQLDDIAEQRGLSLKSELFYEAESVPCAESLQQLWGSAVELSTKQSPLFLASGAGHDALAMAHLTEVGMLFVRCDKGISHNPREAVNVQDVEVALDCLKQMLLLLKERADG</sequence>
<proteinExistence type="inferred from homology"/>
<comment type="caution">
    <text evidence="10">The sequence shown here is derived from an EMBL/GenBank/DDBJ whole genome shotgun (WGS) entry which is preliminary data.</text>
</comment>
<feature type="binding site" evidence="7">
    <location>
        <position position="379"/>
    </location>
    <ligand>
        <name>Zn(2+)</name>
        <dbReference type="ChEBI" id="CHEBI:29105"/>
        <label>2</label>
    </ligand>
</feature>
<organism evidence="10 11">
    <name type="scientific">Vibrio ishigakensis</name>
    <dbReference type="NCBI Taxonomy" id="1481914"/>
    <lineage>
        <taxon>Bacteria</taxon>
        <taxon>Pseudomonadati</taxon>
        <taxon>Pseudomonadota</taxon>
        <taxon>Gammaproteobacteria</taxon>
        <taxon>Vibrionales</taxon>
        <taxon>Vibrionaceae</taxon>
        <taxon>Vibrio</taxon>
    </lineage>
</organism>
<dbReference type="SUPFAM" id="SSF53187">
    <property type="entry name" value="Zn-dependent exopeptidases"/>
    <property type="match status" value="1"/>
</dbReference>
<dbReference type="NCBIfam" id="TIGR01879">
    <property type="entry name" value="hydantase"/>
    <property type="match status" value="1"/>
</dbReference>
<dbReference type="GO" id="GO:0016813">
    <property type="term" value="F:hydrolase activity, acting on carbon-nitrogen (but not peptide) bonds, in linear amidines"/>
    <property type="evidence" value="ECO:0007669"/>
    <property type="project" value="InterPro"/>
</dbReference>
<evidence type="ECO:0000256" key="6">
    <source>
        <dbReference type="ARBA" id="ARBA00023211"/>
    </source>
</evidence>
<dbReference type="Proteomes" id="UP000031670">
    <property type="component" value="Unassembled WGS sequence"/>
</dbReference>
<keyword evidence="4 7" id="KW-0479">Metal-binding</keyword>
<evidence type="ECO:0000256" key="2">
    <source>
        <dbReference type="ARBA" id="ARBA00006153"/>
    </source>
</evidence>
<comment type="cofactor">
    <cofactor evidence="1">
        <name>Mn(2+)</name>
        <dbReference type="ChEBI" id="CHEBI:29035"/>
    </cofactor>
</comment>
<dbReference type="InterPro" id="IPR011650">
    <property type="entry name" value="Peptidase_M20_dimer"/>
</dbReference>
<accession>A0A0B8PNT4</accession>
<protein>
    <submittedName>
        <fullName evidence="10">N-carbamoyl-L-amino acid hydrolase</fullName>
    </submittedName>
</protein>
<comment type="similarity">
    <text evidence="2">Belongs to the peptidase M20 family.</text>
</comment>
<dbReference type="AlphaFoldDB" id="A0A0B8PNT4"/>
<evidence type="ECO:0000256" key="8">
    <source>
        <dbReference type="PIRSR" id="PIRSR001235-2"/>
    </source>
</evidence>
<feature type="binding site" evidence="7">
    <location>
        <position position="188"/>
    </location>
    <ligand>
        <name>Zn(2+)</name>
        <dbReference type="ChEBI" id="CHEBI:29105"/>
        <label>1</label>
    </ligand>
</feature>
<evidence type="ECO:0000259" key="9">
    <source>
        <dbReference type="Pfam" id="PF07687"/>
    </source>
</evidence>
<dbReference type="InterPro" id="IPR036264">
    <property type="entry name" value="Bact_exopeptidase_dim_dom"/>
</dbReference>
<dbReference type="CDD" id="cd03884">
    <property type="entry name" value="M20_bAS"/>
    <property type="match status" value="1"/>
</dbReference>
<dbReference type="PANTHER" id="PTHR32494:SF19">
    <property type="entry name" value="ALLANTOATE DEIMINASE-RELATED"/>
    <property type="match status" value="1"/>
</dbReference>
<evidence type="ECO:0000256" key="4">
    <source>
        <dbReference type="ARBA" id="ARBA00022723"/>
    </source>
</evidence>
<comment type="subunit">
    <text evidence="3">Homodimer.</text>
</comment>
<feature type="binding site" evidence="7">
    <location>
        <position position="124"/>
    </location>
    <ligand>
        <name>Zn(2+)</name>
        <dbReference type="ChEBI" id="CHEBI:29105"/>
        <label>2</label>
    </ligand>
</feature>
<evidence type="ECO:0000256" key="7">
    <source>
        <dbReference type="PIRSR" id="PIRSR001235-1"/>
    </source>
</evidence>
<dbReference type="EMBL" id="BBSA01000012">
    <property type="protein sequence ID" value="GAM64344.1"/>
    <property type="molecule type" value="Genomic_DNA"/>
</dbReference>
<feature type="binding site" evidence="8">
    <location>
        <position position="271"/>
    </location>
    <ligand>
        <name>allantoate</name>
        <dbReference type="ChEBI" id="CHEBI:17536"/>
    </ligand>
</feature>
<dbReference type="InterPro" id="IPR010158">
    <property type="entry name" value="Amidase_Cbmase"/>
</dbReference>
<feature type="binding site" evidence="8">
    <location>
        <position position="284"/>
    </location>
    <ligand>
        <name>allantoate</name>
        <dbReference type="ChEBI" id="CHEBI:17536"/>
    </ligand>
</feature>
<dbReference type="InterPro" id="IPR002933">
    <property type="entry name" value="Peptidase_M20"/>
</dbReference>
<feature type="binding site" evidence="8">
    <location>
        <position position="213"/>
    </location>
    <ligand>
        <name>allantoate</name>
        <dbReference type="ChEBI" id="CHEBI:17536"/>
    </ligand>
</feature>
<dbReference type="Gene3D" id="3.30.70.360">
    <property type="match status" value="1"/>
</dbReference>
<name>A0A0B8PNT4_9VIBR</name>
<keyword evidence="7" id="KW-0862">Zinc</keyword>
<dbReference type="Pfam" id="PF07687">
    <property type="entry name" value="M20_dimer"/>
    <property type="match status" value="1"/>
</dbReference>
<dbReference type="PANTHER" id="PTHR32494">
    <property type="entry name" value="ALLANTOATE DEIMINASE-RELATED"/>
    <property type="match status" value="1"/>
</dbReference>
<evidence type="ECO:0000256" key="5">
    <source>
        <dbReference type="ARBA" id="ARBA00022801"/>
    </source>
</evidence>
<feature type="domain" description="Peptidase M20 dimerisation" evidence="9">
    <location>
        <begin position="207"/>
        <end position="307"/>
    </location>
</feature>